<name>K1TB09_9ZZZZ</name>
<evidence type="ECO:0000313" key="1">
    <source>
        <dbReference type="EMBL" id="EKC63585.1"/>
    </source>
</evidence>
<protein>
    <submittedName>
        <fullName evidence="1">Secreted protein</fullName>
    </submittedName>
</protein>
<dbReference type="EMBL" id="AJWZ01005077">
    <property type="protein sequence ID" value="EKC63585.1"/>
    <property type="molecule type" value="Genomic_DNA"/>
</dbReference>
<comment type="caution">
    <text evidence="1">The sequence shown here is derived from an EMBL/GenBank/DDBJ whole genome shotgun (WGS) entry which is preliminary data.</text>
</comment>
<sequence length="41" mass="4614">MKLKITLLALASAAVCLTACNDDFFDQVPDDRITIEQVFQR</sequence>
<accession>K1TB09</accession>
<proteinExistence type="predicted"/>
<feature type="non-terminal residue" evidence="1">
    <location>
        <position position="41"/>
    </location>
</feature>
<reference evidence="1" key="1">
    <citation type="journal article" date="2013" name="Environ. Microbiol.">
        <title>Microbiota from the distal guts of lean and obese adolescents exhibit partial functional redundancy besides clear differences in community structure.</title>
        <authorList>
            <person name="Ferrer M."/>
            <person name="Ruiz A."/>
            <person name="Lanza F."/>
            <person name="Haange S.B."/>
            <person name="Oberbach A."/>
            <person name="Till H."/>
            <person name="Bargiela R."/>
            <person name="Campoy C."/>
            <person name="Segura M.T."/>
            <person name="Richter M."/>
            <person name="von Bergen M."/>
            <person name="Seifert J."/>
            <person name="Suarez A."/>
        </authorList>
    </citation>
    <scope>NUCLEOTIDE SEQUENCE</scope>
</reference>
<organism evidence="1">
    <name type="scientific">human gut metagenome</name>
    <dbReference type="NCBI Taxonomy" id="408170"/>
    <lineage>
        <taxon>unclassified sequences</taxon>
        <taxon>metagenomes</taxon>
        <taxon>organismal metagenomes</taxon>
    </lineage>
</organism>
<gene>
    <name evidence="1" type="ORF">OBE_07387</name>
</gene>
<dbReference type="AlphaFoldDB" id="K1TB09"/>